<sequence length="450" mass="47813">MTYTALDSELWGLRSSGGARTLKERVYRHPDFMQFVFPSRGCQTLNRRKHNGLMDVYSTPPPRGWKTDECFVCTEETARIIFYQVARAVSSLHSLGIFHLDLKAENIAVSPFCCRMLRPLNCSSSSNNSSSSSNGHSSSSNSSSGNSSDSSKCWCCGDACTHDCCNTSSNGDYSSSSSSSSSCNSNSSTSEGGDGGTPEGIACREAEGLFFSSLIAGEELTPNPFLQLSDAAADLLWGMVTANPCKRLRLSQMLTPSPFGQQPVSPFQPQPQQQQQPFVWGGAAAAPAAAANPFGGGFGSSNSSSSGFGNATLNPFGQSAAAAPFCPAPASTAAAAAPAAAAPADGSTPMAVQKETKGEKYTEGKIYVEAWKHLQTAKKSGCWPFTSTSAGPSSSPVFKGLEISNDELRWEFYQRNEQQQQQLMQQLRADAAATPLPAAVYPRHSKTLNK</sequence>
<name>U6M1C9_EIMMA</name>
<protein>
    <submittedName>
        <fullName evidence="2">Nucleoporin FG repeat-containing protein, putative</fullName>
    </submittedName>
</protein>
<dbReference type="Gene3D" id="1.10.510.10">
    <property type="entry name" value="Transferase(Phosphotransferase) domain 1"/>
    <property type="match status" value="1"/>
</dbReference>
<organism evidence="2 3">
    <name type="scientific">Eimeria maxima</name>
    <name type="common">Coccidian parasite</name>
    <dbReference type="NCBI Taxonomy" id="5804"/>
    <lineage>
        <taxon>Eukaryota</taxon>
        <taxon>Sar</taxon>
        <taxon>Alveolata</taxon>
        <taxon>Apicomplexa</taxon>
        <taxon>Conoidasida</taxon>
        <taxon>Coccidia</taxon>
        <taxon>Eucoccidiorida</taxon>
        <taxon>Eimeriorina</taxon>
        <taxon>Eimeriidae</taxon>
        <taxon>Eimeria</taxon>
    </lineage>
</organism>
<evidence type="ECO:0000313" key="3">
    <source>
        <dbReference type="Proteomes" id="UP000030763"/>
    </source>
</evidence>
<accession>U6M1C9</accession>
<dbReference type="EMBL" id="HG718853">
    <property type="protein sequence ID" value="CDJ56249.1"/>
    <property type="molecule type" value="Genomic_DNA"/>
</dbReference>
<dbReference type="SUPFAM" id="SSF56112">
    <property type="entry name" value="Protein kinase-like (PK-like)"/>
    <property type="match status" value="1"/>
</dbReference>
<dbReference type="VEuPathDB" id="ToxoDB:EMWEY_00002630"/>
<feature type="compositionally biased region" description="Low complexity" evidence="1">
    <location>
        <begin position="172"/>
        <end position="190"/>
    </location>
</feature>
<evidence type="ECO:0000256" key="1">
    <source>
        <dbReference type="SAM" id="MobiDB-lite"/>
    </source>
</evidence>
<reference evidence="2" key="1">
    <citation type="submission" date="2013-10" db="EMBL/GenBank/DDBJ databases">
        <title>Genomic analysis of the causative agents of coccidiosis in chickens.</title>
        <authorList>
            <person name="Reid A.J."/>
            <person name="Blake D."/>
            <person name="Billington K."/>
            <person name="Browne H."/>
            <person name="Dunn M."/>
            <person name="Hung S."/>
            <person name="Kawahara F."/>
            <person name="Miranda-Saavedra D."/>
            <person name="Mourier T."/>
            <person name="Nagra H."/>
            <person name="Otto T.D."/>
            <person name="Rawlings N."/>
            <person name="Sanchez A."/>
            <person name="Sanders M."/>
            <person name="Subramaniam C."/>
            <person name="Tay Y."/>
            <person name="Dear P."/>
            <person name="Doerig C."/>
            <person name="Gruber A."/>
            <person name="Parkinson J."/>
            <person name="Shirley M."/>
            <person name="Wan K.L."/>
            <person name="Berriman M."/>
            <person name="Tomley F."/>
            <person name="Pain A."/>
        </authorList>
    </citation>
    <scope>NUCLEOTIDE SEQUENCE [LARGE SCALE GENOMIC DNA]</scope>
    <source>
        <strain evidence="2">Weybridge</strain>
    </source>
</reference>
<dbReference type="GeneID" id="25334249"/>
<proteinExistence type="predicted"/>
<dbReference type="AlphaFoldDB" id="U6M1C9"/>
<keyword evidence="3" id="KW-1185">Reference proteome</keyword>
<gene>
    <name evidence="2" type="ORF">EMWEY_00002630</name>
</gene>
<feature type="region of interest" description="Disordered" evidence="1">
    <location>
        <begin position="126"/>
        <end position="148"/>
    </location>
</feature>
<feature type="region of interest" description="Disordered" evidence="1">
    <location>
        <begin position="172"/>
        <end position="199"/>
    </location>
</feature>
<dbReference type="InterPro" id="IPR011009">
    <property type="entry name" value="Kinase-like_dom_sf"/>
</dbReference>
<reference evidence="2" key="2">
    <citation type="submission" date="2013-10" db="EMBL/GenBank/DDBJ databases">
        <authorList>
            <person name="Aslett M."/>
        </authorList>
    </citation>
    <scope>NUCLEOTIDE SEQUENCE [LARGE SCALE GENOMIC DNA]</scope>
    <source>
        <strain evidence="2">Weybridge</strain>
    </source>
</reference>
<dbReference type="OrthoDB" id="347765at2759"/>
<evidence type="ECO:0000313" key="2">
    <source>
        <dbReference type="EMBL" id="CDJ56249.1"/>
    </source>
</evidence>
<dbReference type="Proteomes" id="UP000030763">
    <property type="component" value="Unassembled WGS sequence"/>
</dbReference>
<dbReference type="RefSeq" id="XP_013332899.1">
    <property type="nucleotide sequence ID" value="XM_013477445.1"/>
</dbReference>